<name>A0ABY5I610_9FIRM</name>
<gene>
    <name evidence="1" type="ORF">NMU03_00720</name>
</gene>
<evidence type="ECO:0000313" key="1">
    <source>
        <dbReference type="EMBL" id="UTY39390.1"/>
    </source>
</evidence>
<proteinExistence type="predicted"/>
<evidence type="ECO:0008006" key="3">
    <source>
        <dbReference type="Google" id="ProtNLM"/>
    </source>
</evidence>
<reference evidence="1" key="1">
    <citation type="submission" date="2022-07" db="EMBL/GenBank/DDBJ databases">
        <title>Faecal culturing of patients with breast cancer.</title>
        <authorList>
            <person name="Teng N.M.Y."/>
            <person name="Kiu R."/>
            <person name="Evans R."/>
            <person name="Baker D.J."/>
            <person name="Zenner C."/>
            <person name="Robinson S.D."/>
            <person name="Hall L.J."/>
        </authorList>
    </citation>
    <scope>NUCLEOTIDE SEQUENCE</scope>
    <source>
        <strain evidence="1">LH1062</strain>
    </source>
</reference>
<dbReference type="RefSeq" id="WP_290140454.1">
    <property type="nucleotide sequence ID" value="NZ_CP101620.1"/>
</dbReference>
<dbReference type="EMBL" id="CP101620">
    <property type="protein sequence ID" value="UTY39390.1"/>
    <property type="molecule type" value="Genomic_DNA"/>
</dbReference>
<protein>
    <recommendedName>
        <fullName evidence="3">P22 coat protein Gp5</fullName>
    </recommendedName>
</protein>
<dbReference type="Proteomes" id="UP001060112">
    <property type="component" value="Chromosome"/>
</dbReference>
<organism evidence="1 2">
    <name type="scientific">Allocoprobacillus halotolerans</name>
    <dbReference type="NCBI Taxonomy" id="2944914"/>
    <lineage>
        <taxon>Bacteria</taxon>
        <taxon>Bacillati</taxon>
        <taxon>Bacillota</taxon>
        <taxon>Erysipelotrichia</taxon>
        <taxon>Erysipelotrichales</taxon>
        <taxon>Erysipelotrichaceae</taxon>
        <taxon>Allocoprobacillus</taxon>
    </lineage>
</organism>
<sequence>MPNQILTPEIIAREALMVLQNNLIMANLVHRDYDSEFVAGVGDTITIRKPAKFVAHNFTGNIVVQDAVEGKESVKLDHFRDVSFKVTSKELTLDIKNFSEQFLQPALMAIAQSIDEDILNVVAGVNNAVTATANPTNLKDIADISKMLDINKAPMSMRRLVMNPEHKYRYALTDNLSKVSYAGTGDTLRNAELGKVYSLDTYMDQNAPYSFAATPGTMTACKVTGNIDEKKIQITGATATTGTLKIGDGLIIDGRMYRITKDATAASGAASDVEIDMPLHTQIDEATDAYIVTKHHSLAFHRNAIALVTRTLELPMGNKQAAVVQDNGLGVRVVYDYDTNTKTDYVSLDVLYGIKLLYPELAVKLVG</sequence>
<evidence type="ECO:0000313" key="2">
    <source>
        <dbReference type="Proteomes" id="UP001060112"/>
    </source>
</evidence>
<keyword evidence="2" id="KW-1185">Reference proteome</keyword>
<accession>A0ABY5I610</accession>